<dbReference type="OrthoDB" id="288590at2759"/>
<dbReference type="EMBL" id="CM001741">
    <property type="protein sequence ID" value="KJB16848.1"/>
    <property type="molecule type" value="Genomic_DNA"/>
</dbReference>
<dbReference type="SUPFAM" id="SSF51197">
    <property type="entry name" value="Clavaminate synthase-like"/>
    <property type="match status" value="1"/>
</dbReference>
<evidence type="ECO:0000313" key="7">
    <source>
        <dbReference type="Proteomes" id="UP000032304"/>
    </source>
</evidence>
<dbReference type="InterPro" id="IPR044861">
    <property type="entry name" value="IPNS-like_FE2OG_OXY"/>
</dbReference>
<dbReference type="Gene3D" id="2.60.120.330">
    <property type="entry name" value="B-lactam Antibiotic, Isopenicillin N Synthase, Chain"/>
    <property type="match status" value="1"/>
</dbReference>
<dbReference type="FunFam" id="2.60.120.330:FF:000018">
    <property type="entry name" value="2-oxoglutarate (2OG) and Fe(II)-dependent oxygenase superfamily protein"/>
    <property type="match status" value="1"/>
</dbReference>
<organism evidence="6 7">
    <name type="scientific">Gossypium raimondii</name>
    <name type="common">Peruvian cotton</name>
    <name type="synonym">Gossypium klotzschianum subsp. raimondii</name>
    <dbReference type="NCBI Taxonomy" id="29730"/>
    <lineage>
        <taxon>Eukaryota</taxon>
        <taxon>Viridiplantae</taxon>
        <taxon>Streptophyta</taxon>
        <taxon>Embryophyta</taxon>
        <taxon>Tracheophyta</taxon>
        <taxon>Spermatophyta</taxon>
        <taxon>Magnoliopsida</taxon>
        <taxon>eudicotyledons</taxon>
        <taxon>Gunneridae</taxon>
        <taxon>Pentapetalae</taxon>
        <taxon>rosids</taxon>
        <taxon>malvids</taxon>
        <taxon>Malvales</taxon>
        <taxon>Malvaceae</taxon>
        <taxon>Malvoideae</taxon>
        <taxon>Gossypium</taxon>
    </lineage>
</organism>
<keyword evidence="3 4" id="KW-0408">Iron</keyword>
<dbReference type="AlphaFoldDB" id="A0A0D2NSN3"/>
<keyword evidence="4" id="KW-0560">Oxidoreductase</keyword>
<dbReference type="PROSITE" id="PS51471">
    <property type="entry name" value="FE2OG_OXY"/>
    <property type="match status" value="1"/>
</dbReference>
<gene>
    <name evidence="6" type="ORF">B456_002G250500</name>
</gene>
<dbReference type="GO" id="GO:0016491">
    <property type="term" value="F:oxidoreductase activity"/>
    <property type="evidence" value="ECO:0007669"/>
    <property type="project" value="UniProtKB-KW"/>
</dbReference>
<keyword evidence="2 4" id="KW-0479">Metal-binding</keyword>
<reference evidence="6 7" key="1">
    <citation type="journal article" date="2012" name="Nature">
        <title>Repeated polyploidization of Gossypium genomes and the evolution of spinnable cotton fibres.</title>
        <authorList>
            <person name="Paterson A.H."/>
            <person name="Wendel J.F."/>
            <person name="Gundlach H."/>
            <person name="Guo H."/>
            <person name="Jenkins J."/>
            <person name="Jin D."/>
            <person name="Llewellyn D."/>
            <person name="Showmaker K.C."/>
            <person name="Shu S."/>
            <person name="Udall J."/>
            <person name="Yoo M.J."/>
            <person name="Byers R."/>
            <person name="Chen W."/>
            <person name="Doron-Faigenboim A."/>
            <person name="Duke M.V."/>
            <person name="Gong L."/>
            <person name="Grimwood J."/>
            <person name="Grover C."/>
            <person name="Grupp K."/>
            <person name="Hu G."/>
            <person name="Lee T.H."/>
            <person name="Li J."/>
            <person name="Lin L."/>
            <person name="Liu T."/>
            <person name="Marler B.S."/>
            <person name="Page J.T."/>
            <person name="Roberts A.W."/>
            <person name="Romanel E."/>
            <person name="Sanders W.S."/>
            <person name="Szadkowski E."/>
            <person name="Tan X."/>
            <person name="Tang H."/>
            <person name="Xu C."/>
            <person name="Wang J."/>
            <person name="Wang Z."/>
            <person name="Zhang D."/>
            <person name="Zhang L."/>
            <person name="Ashrafi H."/>
            <person name="Bedon F."/>
            <person name="Bowers J.E."/>
            <person name="Brubaker C.L."/>
            <person name="Chee P.W."/>
            <person name="Das S."/>
            <person name="Gingle A.R."/>
            <person name="Haigler C.H."/>
            <person name="Harker D."/>
            <person name="Hoffmann L.V."/>
            <person name="Hovav R."/>
            <person name="Jones D.C."/>
            <person name="Lemke C."/>
            <person name="Mansoor S."/>
            <person name="ur Rahman M."/>
            <person name="Rainville L.N."/>
            <person name="Rambani A."/>
            <person name="Reddy U.K."/>
            <person name="Rong J.K."/>
            <person name="Saranga Y."/>
            <person name="Scheffler B.E."/>
            <person name="Scheffler J.A."/>
            <person name="Stelly D.M."/>
            <person name="Triplett B.A."/>
            <person name="Van Deynze A."/>
            <person name="Vaslin M.F."/>
            <person name="Waghmare V.N."/>
            <person name="Walford S.A."/>
            <person name="Wright R.J."/>
            <person name="Zaki E.A."/>
            <person name="Zhang T."/>
            <person name="Dennis E.S."/>
            <person name="Mayer K.F."/>
            <person name="Peterson D.G."/>
            <person name="Rokhsar D.S."/>
            <person name="Wang X."/>
            <person name="Schmutz J."/>
        </authorList>
    </citation>
    <scope>NUCLEOTIDE SEQUENCE [LARGE SCALE GENOMIC DNA]</scope>
</reference>
<dbReference type="eggNOG" id="KOG0143">
    <property type="taxonomic scope" value="Eukaryota"/>
</dbReference>
<dbReference type="Pfam" id="PF14226">
    <property type="entry name" value="DIOX_N"/>
    <property type="match status" value="1"/>
</dbReference>
<dbReference type="Gramene" id="KJB16848">
    <property type="protein sequence ID" value="KJB16848"/>
    <property type="gene ID" value="B456_002G250500"/>
</dbReference>
<evidence type="ECO:0000259" key="5">
    <source>
        <dbReference type="PROSITE" id="PS51471"/>
    </source>
</evidence>
<dbReference type="GO" id="GO:0046872">
    <property type="term" value="F:metal ion binding"/>
    <property type="evidence" value="ECO:0007669"/>
    <property type="project" value="UniProtKB-KW"/>
</dbReference>
<protein>
    <recommendedName>
        <fullName evidence="5">Fe2OG dioxygenase domain-containing protein</fullName>
    </recommendedName>
</protein>
<dbReference type="Proteomes" id="UP000032304">
    <property type="component" value="Chromosome 2"/>
</dbReference>
<comment type="similarity">
    <text evidence="1 4">Belongs to the iron/ascorbate-dependent oxidoreductase family.</text>
</comment>
<evidence type="ECO:0000256" key="1">
    <source>
        <dbReference type="ARBA" id="ARBA00008056"/>
    </source>
</evidence>
<feature type="domain" description="Fe2OG dioxygenase" evidence="5">
    <location>
        <begin position="205"/>
        <end position="303"/>
    </location>
</feature>
<proteinExistence type="inferred from homology"/>
<dbReference type="Pfam" id="PF03171">
    <property type="entry name" value="2OG-FeII_Oxy"/>
    <property type="match status" value="1"/>
</dbReference>
<evidence type="ECO:0000313" key="6">
    <source>
        <dbReference type="EMBL" id="KJB16848.1"/>
    </source>
</evidence>
<dbReference type="InterPro" id="IPR050295">
    <property type="entry name" value="Plant_2OG-oxidoreductases"/>
</dbReference>
<sequence length="350" mass="40129">MASSSNTLAEVLLSRRVQEMVVNGEQPVSLYICRDEKDAQNAPISPLAPIPIIDLSLLSSSSTEEELQKLKSALCCWGCFQAINHGIPSSFLDEIQQVTREFFRQSMEEKKKYSKGVVEEMEGYGGDPSPEQGQFLDWQDRLLLTVYPHDLRVPKFWPQNPQSFSEILENYTCKMRMVTKLVSKSMAKSLHLEENCFLEQFGEGATLQARFNHYPCCQRPDIVLGLKPHSDGTGYTIILQDIEGLQILQNQQWLTVPTVPNALFILMGDQMEIMTNRIFKSPVHRVITNKEKVRTSIAVFYTPEKNKEIGPQDGLVNEERPRLFKHVKDYEIIHWEHYQRGMRALHAAQV</sequence>
<dbReference type="KEGG" id="gra:105786441"/>
<evidence type="ECO:0000256" key="2">
    <source>
        <dbReference type="ARBA" id="ARBA00022723"/>
    </source>
</evidence>
<dbReference type="InterPro" id="IPR005123">
    <property type="entry name" value="Oxoglu/Fe-dep_dioxygenase_dom"/>
</dbReference>
<dbReference type="OMA" id="DVHWEYY"/>
<dbReference type="InterPro" id="IPR026992">
    <property type="entry name" value="DIOX_N"/>
</dbReference>
<dbReference type="PANTHER" id="PTHR47991">
    <property type="entry name" value="OXOGLUTARATE/IRON-DEPENDENT DIOXYGENASE"/>
    <property type="match status" value="1"/>
</dbReference>
<evidence type="ECO:0000256" key="4">
    <source>
        <dbReference type="RuleBase" id="RU003682"/>
    </source>
</evidence>
<keyword evidence="7" id="KW-1185">Reference proteome</keyword>
<name>A0A0D2NSN3_GOSRA</name>
<accession>A0A0D2NSN3</accession>
<evidence type="ECO:0000256" key="3">
    <source>
        <dbReference type="ARBA" id="ARBA00023004"/>
    </source>
</evidence>
<dbReference type="InterPro" id="IPR027443">
    <property type="entry name" value="IPNS-like_sf"/>
</dbReference>